<sequence>MASPRRDVYQEITNKIIAMLEEGKRPWLQPWQDGEGVASFPIRSTGEPYRGINVLLLWSEAADKGYNSPYWFTYKQAAALKAHVRKGETGTTIVYAGSIQRTDTDEATGEDSATDTNAGECPYARFISSHIERFVRFGDRAPSDRKCERGGWRGKKRTCRQCCGW</sequence>
<dbReference type="Pfam" id="PF08401">
    <property type="entry name" value="ArdcN"/>
    <property type="match status" value="1"/>
</dbReference>
<feature type="domain" description="N-terminal" evidence="1">
    <location>
        <begin position="7"/>
        <end position="124"/>
    </location>
</feature>
<organism evidence="2">
    <name type="scientific">Brucella pituitosa</name>
    <dbReference type="NCBI Taxonomy" id="571256"/>
    <lineage>
        <taxon>Bacteria</taxon>
        <taxon>Pseudomonadati</taxon>
        <taxon>Pseudomonadota</taxon>
        <taxon>Alphaproteobacteria</taxon>
        <taxon>Hyphomicrobiales</taxon>
        <taxon>Brucellaceae</taxon>
        <taxon>Brucella/Ochrobactrum group</taxon>
        <taxon>Brucella</taxon>
    </lineage>
</organism>
<dbReference type="EMBL" id="VZPE01000015">
    <property type="protein sequence ID" value="KAB0565877.1"/>
    <property type="molecule type" value="Genomic_DNA"/>
</dbReference>
<comment type="caution">
    <text evidence="2">The sequence shown here is derived from an EMBL/GenBank/DDBJ whole genome shotgun (WGS) entry which is preliminary data.</text>
</comment>
<name>A0A643EUY3_9HYPH</name>
<dbReference type="RefSeq" id="WP_125302250.1">
    <property type="nucleotide sequence ID" value="NZ_JBHEEN010000017.1"/>
</dbReference>
<reference evidence="2" key="1">
    <citation type="submission" date="2019-09" db="EMBL/GenBank/DDBJ databases">
        <title>Draft genome sequences of 48 bacterial type strains from the CCUG.</title>
        <authorList>
            <person name="Tunovic T."/>
            <person name="Pineiro-Iglesias B."/>
            <person name="Unosson C."/>
            <person name="Inganas E."/>
            <person name="Ohlen M."/>
            <person name="Cardew S."/>
            <person name="Jensie-Markopoulos S."/>
            <person name="Salva-Serra F."/>
            <person name="Jaen-Luchoro D."/>
            <person name="Karlsson R."/>
            <person name="Svensson-Stadler L."/>
            <person name="Chun J."/>
            <person name="Moore E."/>
        </authorList>
    </citation>
    <scope>NUCLEOTIDE SEQUENCE</scope>
    <source>
        <strain evidence="2">CCUG 50899</strain>
    </source>
</reference>
<dbReference type="AlphaFoldDB" id="A0A643EUY3"/>
<gene>
    <name evidence="2" type="ORF">F7Q93_22720</name>
</gene>
<evidence type="ECO:0000259" key="1">
    <source>
        <dbReference type="Pfam" id="PF08401"/>
    </source>
</evidence>
<protein>
    <submittedName>
        <fullName evidence="2">DUF1738 domain-containing protein</fullName>
    </submittedName>
</protein>
<dbReference type="GO" id="GO:0003697">
    <property type="term" value="F:single-stranded DNA binding"/>
    <property type="evidence" value="ECO:0007669"/>
    <property type="project" value="InterPro"/>
</dbReference>
<dbReference type="InterPro" id="IPR013610">
    <property type="entry name" value="ArdC_N"/>
</dbReference>
<proteinExistence type="predicted"/>
<evidence type="ECO:0000313" key="2">
    <source>
        <dbReference type="EMBL" id="KAB0565877.1"/>
    </source>
</evidence>
<accession>A0A643EUY3</accession>